<reference evidence="1 2" key="1">
    <citation type="submission" date="2019-09" db="EMBL/GenBank/DDBJ databases">
        <authorList>
            <person name="Ou C."/>
        </authorList>
    </citation>
    <scope>NUCLEOTIDE SEQUENCE [LARGE SCALE GENOMIC DNA]</scope>
    <source>
        <strain evidence="1">S2</strain>
        <tissue evidence="1">Leaf</tissue>
    </source>
</reference>
<evidence type="ECO:0000313" key="1">
    <source>
        <dbReference type="EMBL" id="KAB2625147.1"/>
    </source>
</evidence>
<protein>
    <submittedName>
        <fullName evidence="1">Desiccation-related protein PCC13-62-like</fullName>
    </submittedName>
</protein>
<name>A0A5N5HE15_9ROSA</name>
<sequence length="96" mass="10602">MTSLVKRSKCALLAPTGVGPHRVKLGSTVSKPCPKAPYKKNSASRYSKFKGNSKRSTSDCVTEEEPSSWWWSKIDSDEQDRGRRMRKAAMAVAVVA</sequence>
<reference evidence="2" key="2">
    <citation type="submission" date="2019-10" db="EMBL/GenBank/DDBJ databases">
        <title>A de novo genome assembly of a pear dwarfing rootstock.</title>
        <authorList>
            <person name="Wang F."/>
            <person name="Wang J."/>
            <person name="Li S."/>
            <person name="Zhang Y."/>
            <person name="Fang M."/>
            <person name="Ma L."/>
            <person name="Zhao Y."/>
            <person name="Jiang S."/>
        </authorList>
    </citation>
    <scope>NUCLEOTIDE SEQUENCE [LARGE SCALE GENOMIC DNA]</scope>
</reference>
<dbReference type="OrthoDB" id="1749861at2759"/>
<comment type="caution">
    <text evidence="1">The sequence shown here is derived from an EMBL/GenBank/DDBJ whole genome shotgun (WGS) entry which is preliminary data.</text>
</comment>
<accession>A0A5N5HE15</accession>
<proteinExistence type="predicted"/>
<reference evidence="1 2" key="3">
    <citation type="submission" date="2019-11" db="EMBL/GenBank/DDBJ databases">
        <title>A de novo genome assembly of a pear dwarfing rootstock.</title>
        <authorList>
            <person name="Wang F."/>
            <person name="Wang J."/>
            <person name="Li S."/>
            <person name="Zhang Y."/>
            <person name="Fang M."/>
            <person name="Ma L."/>
            <person name="Zhao Y."/>
            <person name="Jiang S."/>
        </authorList>
    </citation>
    <scope>NUCLEOTIDE SEQUENCE [LARGE SCALE GENOMIC DNA]</scope>
    <source>
        <strain evidence="1">S2</strain>
        <tissue evidence="1">Leaf</tissue>
    </source>
</reference>
<gene>
    <name evidence="1" type="ORF">D8674_016807</name>
</gene>
<dbReference type="EMBL" id="SMOL01000160">
    <property type="protein sequence ID" value="KAB2625147.1"/>
    <property type="molecule type" value="Genomic_DNA"/>
</dbReference>
<dbReference type="Proteomes" id="UP000327157">
    <property type="component" value="Chromosome 16"/>
</dbReference>
<evidence type="ECO:0000313" key="2">
    <source>
        <dbReference type="Proteomes" id="UP000327157"/>
    </source>
</evidence>
<keyword evidence="2" id="KW-1185">Reference proteome</keyword>
<dbReference type="AlphaFoldDB" id="A0A5N5HE15"/>
<organism evidence="1 2">
    <name type="scientific">Pyrus ussuriensis x Pyrus communis</name>
    <dbReference type="NCBI Taxonomy" id="2448454"/>
    <lineage>
        <taxon>Eukaryota</taxon>
        <taxon>Viridiplantae</taxon>
        <taxon>Streptophyta</taxon>
        <taxon>Embryophyta</taxon>
        <taxon>Tracheophyta</taxon>
        <taxon>Spermatophyta</taxon>
        <taxon>Magnoliopsida</taxon>
        <taxon>eudicotyledons</taxon>
        <taxon>Gunneridae</taxon>
        <taxon>Pentapetalae</taxon>
        <taxon>rosids</taxon>
        <taxon>fabids</taxon>
        <taxon>Rosales</taxon>
        <taxon>Rosaceae</taxon>
        <taxon>Amygdaloideae</taxon>
        <taxon>Maleae</taxon>
        <taxon>Pyrus</taxon>
    </lineage>
</organism>